<gene>
    <name evidence="1" type="ORF">BD410DRAFT_810026</name>
</gene>
<protein>
    <recommendedName>
        <fullName evidence="3">F-box domain-containing protein</fullName>
    </recommendedName>
</protein>
<evidence type="ECO:0000313" key="2">
    <source>
        <dbReference type="Proteomes" id="UP000294933"/>
    </source>
</evidence>
<reference evidence="1 2" key="1">
    <citation type="submission" date="2018-06" db="EMBL/GenBank/DDBJ databases">
        <title>A transcriptomic atlas of mushroom development highlights an independent origin of complex multicellularity.</title>
        <authorList>
            <consortium name="DOE Joint Genome Institute"/>
            <person name="Krizsan K."/>
            <person name="Almasi E."/>
            <person name="Merenyi Z."/>
            <person name="Sahu N."/>
            <person name="Viragh M."/>
            <person name="Koszo T."/>
            <person name="Mondo S."/>
            <person name="Kiss B."/>
            <person name="Balint B."/>
            <person name="Kues U."/>
            <person name="Barry K."/>
            <person name="Hegedus J.C."/>
            <person name="Henrissat B."/>
            <person name="Johnson J."/>
            <person name="Lipzen A."/>
            <person name="Ohm R."/>
            <person name="Nagy I."/>
            <person name="Pangilinan J."/>
            <person name="Yan J."/>
            <person name="Xiong Y."/>
            <person name="Grigoriev I.V."/>
            <person name="Hibbett D.S."/>
            <person name="Nagy L.G."/>
        </authorList>
    </citation>
    <scope>NUCLEOTIDE SEQUENCE [LARGE SCALE GENOMIC DNA]</scope>
    <source>
        <strain evidence="1 2">SZMC22713</strain>
    </source>
</reference>
<name>A0A4Y7PGA1_9AGAM</name>
<dbReference type="EMBL" id="ML170398">
    <property type="protein sequence ID" value="TDL14061.1"/>
    <property type="molecule type" value="Genomic_DNA"/>
</dbReference>
<accession>A0A4Y7PGA1</accession>
<organism evidence="1 2">
    <name type="scientific">Rickenella mellea</name>
    <dbReference type="NCBI Taxonomy" id="50990"/>
    <lineage>
        <taxon>Eukaryota</taxon>
        <taxon>Fungi</taxon>
        <taxon>Dikarya</taxon>
        <taxon>Basidiomycota</taxon>
        <taxon>Agaricomycotina</taxon>
        <taxon>Agaricomycetes</taxon>
        <taxon>Hymenochaetales</taxon>
        <taxon>Rickenellaceae</taxon>
        <taxon>Rickenella</taxon>
    </lineage>
</organism>
<proteinExistence type="predicted"/>
<keyword evidence="2" id="KW-1185">Reference proteome</keyword>
<dbReference type="Proteomes" id="UP000294933">
    <property type="component" value="Unassembled WGS sequence"/>
</dbReference>
<evidence type="ECO:0000313" key="1">
    <source>
        <dbReference type="EMBL" id="TDL14061.1"/>
    </source>
</evidence>
<dbReference type="AlphaFoldDB" id="A0A4Y7PGA1"/>
<dbReference type="VEuPathDB" id="FungiDB:BD410DRAFT_810026"/>
<evidence type="ECO:0008006" key="3">
    <source>
        <dbReference type="Google" id="ProtNLM"/>
    </source>
</evidence>
<sequence length="492" mass="55662">MQQTKGAVMAYALFWYFSSYLHLDNFQNVLDNTNGHNGLRTGVQYLPSTFTTQTVRRSLKAALLETCETNEEYFDVLRSSVLVSKSFLHLFGDTLLEATGFLLISESNVLSISLKRVEAYLALPLWSLLNRPTRRVSSIECAFSDYSFMEVKLLYDYLESLPPWRSSPHVDNVTLDIPWTERLWFVDILQSLPVLGAKQLTLRCNGINHALYGVNTQHFPDENYRNLRILEIDGPAFFDDRCFLPWTRIMMSQTSITQLTLVHTPFDVKRWDDFLVGLWFPSLEVAKLETGMSIGGLAQFLFRHPTLTALYVEAGTQPMVPGEPLKFKLVLPYLDSLHGPFNMLRVLLTALGDGSNTIACLGILPDMPTRGKLRLMGTDVASILAEVPNIRFLRIVFPTDSAAMGFGRTAGHTSTAAERRVEKTLWRMESLEIVRPGTTMRRSFTENIVFYVDLFPALKTVKLTESSVPPSNFRTALLGRCPYLADQDIISD</sequence>